<name>A0AAW6T8W4_9MICO</name>
<organism evidence="3 4">
    <name type="scientific">Ruicaihuangia caeni</name>
    <dbReference type="NCBI Taxonomy" id="3042517"/>
    <lineage>
        <taxon>Bacteria</taxon>
        <taxon>Bacillati</taxon>
        <taxon>Actinomycetota</taxon>
        <taxon>Actinomycetes</taxon>
        <taxon>Micrococcales</taxon>
        <taxon>Microbacteriaceae</taxon>
        <taxon>Ruicaihuangia</taxon>
    </lineage>
</organism>
<dbReference type="Proteomes" id="UP001321506">
    <property type="component" value="Unassembled WGS sequence"/>
</dbReference>
<dbReference type="EMBL" id="JASATX010000002">
    <property type="protein sequence ID" value="MDI2098483.1"/>
    <property type="molecule type" value="Genomic_DNA"/>
</dbReference>
<keyword evidence="2" id="KW-0732">Signal</keyword>
<feature type="region of interest" description="Disordered" evidence="1">
    <location>
        <begin position="65"/>
        <end position="93"/>
    </location>
</feature>
<evidence type="ECO:0008006" key="5">
    <source>
        <dbReference type="Google" id="ProtNLM"/>
    </source>
</evidence>
<dbReference type="AlphaFoldDB" id="A0AAW6T8W4"/>
<evidence type="ECO:0000256" key="2">
    <source>
        <dbReference type="SAM" id="SignalP"/>
    </source>
</evidence>
<feature type="signal peptide" evidence="2">
    <location>
        <begin position="1"/>
        <end position="28"/>
    </location>
</feature>
<evidence type="ECO:0000313" key="4">
    <source>
        <dbReference type="Proteomes" id="UP001321506"/>
    </source>
</evidence>
<evidence type="ECO:0000313" key="3">
    <source>
        <dbReference type="EMBL" id="MDI2098483.1"/>
    </source>
</evidence>
<feature type="region of interest" description="Disordered" evidence="1">
    <location>
        <begin position="178"/>
        <end position="198"/>
    </location>
</feature>
<feature type="chain" id="PRO_5043801297" description="DUF320 domain-containing protein" evidence="2">
    <location>
        <begin position="29"/>
        <end position="502"/>
    </location>
</feature>
<dbReference type="RefSeq" id="WP_281488273.1">
    <property type="nucleotide sequence ID" value="NZ_JASATX010000002.1"/>
</dbReference>
<feature type="region of interest" description="Disordered" evidence="1">
    <location>
        <begin position="120"/>
        <end position="147"/>
    </location>
</feature>
<comment type="caution">
    <text evidence="3">The sequence shown here is derived from an EMBL/GenBank/DDBJ whole genome shotgun (WGS) entry which is preliminary data.</text>
</comment>
<gene>
    <name evidence="3" type="ORF">QF206_05845</name>
</gene>
<feature type="compositionally biased region" description="Low complexity" evidence="1">
    <location>
        <begin position="65"/>
        <end position="91"/>
    </location>
</feature>
<keyword evidence="4" id="KW-1185">Reference proteome</keyword>
<sequence length="502" mass="47659">MNKLLLKSACGVAFAGGLWLLGTATAHAAETSGDDGIASGSQVAPVVTTPISVGGNAVSLLGDAEAAGGEGAGDPSATTDAGTASTSGDDSVVSGTQVAPAVTAPISVDGNAISLLGDSSAAGGSDAEATNLAPGDATTSTSGDDGIASGTQVAPVVVAPIAVEGNSLSVLGDAASTAPEGTAGDAGAPADSSTVTSGENALLGGTQVAPIVTAPTEVDGNSVEVLGDSGALSEEALLNGSVLDGGVLDGVVLDGTVLDGTVPDGMPAEDAIGVDVFDTAIIEPGAGDAEWIGLDLLGTSPEDAVIRAAALGDEGKLLDADVLTNPIEEGVIGAGGVEVVLGEASDAGLVGVGTTGTATVRSAPATFRMALAPNSTAVAVESAPATSEGTATFAPLMMRAPLALSTPLMAVELDAALDSSTGTVAEVPAQPSATPPSTGTEAVVAAQRDGFVIELDESAVTAGSGLSAAALASTGSTPMLGLAALLLATGLGTIGLRRFAAA</sequence>
<proteinExistence type="predicted"/>
<accession>A0AAW6T8W4</accession>
<reference evidence="3 4" key="1">
    <citation type="submission" date="2023-04" db="EMBL/GenBank/DDBJ databases">
        <title>Klugiella caeni sp. nov. isolated from the sludge of biochemical tank.</title>
        <authorList>
            <person name="Geng K."/>
        </authorList>
    </citation>
    <scope>NUCLEOTIDE SEQUENCE [LARGE SCALE GENOMIC DNA]</scope>
    <source>
        <strain evidence="3 4">YN-L-19</strain>
    </source>
</reference>
<protein>
    <recommendedName>
        <fullName evidence="5">DUF320 domain-containing protein</fullName>
    </recommendedName>
</protein>
<evidence type="ECO:0000256" key="1">
    <source>
        <dbReference type="SAM" id="MobiDB-lite"/>
    </source>
</evidence>